<dbReference type="InterPro" id="IPR045886">
    <property type="entry name" value="ThiF/MoeB/HesA"/>
</dbReference>
<evidence type="ECO:0000313" key="8">
    <source>
        <dbReference type="Proteomes" id="UP000250043"/>
    </source>
</evidence>
<dbReference type="PANTHER" id="PTHR10953">
    <property type="entry name" value="UBIQUITIN-ACTIVATING ENZYME E1"/>
    <property type="match status" value="1"/>
</dbReference>
<dbReference type="OrthoDB" id="1708823at2759"/>
<name>A0A8E2DW44_9APHY</name>
<dbReference type="PIRSF" id="PIRSF039099">
    <property type="entry name" value="APP-BP1"/>
    <property type="match status" value="1"/>
</dbReference>
<dbReference type="InterPro" id="IPR000594">
    <property type="entry name" value="ThiF_NAD_FAD-bd"/>
</dbReference>
<dbReference type="GO" id="GO:0005737">
    <property type="term" value="C:cytoplasm"/>
    <property type="evidence" value="ECO:0007669"/>
    <property type="project" value="TreeGrafter"/>
</dbReference>
<dbReference type="AlphaFoldDB" id="A0A8E2DW44"/>
<dbReference type="InterPro" id="IPR030667">
    <property type="entry name" value="APP-BP1"/>
</dbReference>
<sequence length="546" mass="59907">MSTTGESQDIEQATSAVTDAPDNKTRRYDRQLRLWAASGQSALESSRILVLSSSATATAILKNLVLPGIGHFTLLDSAIATAADAGNNFFLNAQESIGKPRAKEALPLLRELNDSVDGEAVLTDVKELLKTEEGRETIRSFSLVIAHNLDKDVLDELAGLLWADLTNPPLIAVRSAGFLAEFYTQFHEHCVSQPHTDGTPSLRITRPFPELLQWARELDFDNVDPTTHAHIPFVVILVRAVDEWRAKHDDRLPITPAEKNDFKAQVRAMKRKLDEENFDEAEAQAWRVWFEPAVPSEIAALFTLPPLEAPASSTKTGADLPPSPNPAFHALLRTLNTFVGSPGGPGCLPLSAALPDMRTDTESYVKLQNLYRDRARKEKEHFTELLTDIFPNVAQEINEEELDTFLKNSHQLRVLRGRKWGEWDKDKAAVVESLQISPRETGTHLALTALSTLLSQTPDGSSVTVDALRAEVHALVGKDVELPEEAELAIGELARSPTAELPNTAAFLGGMVAQEAIKMITRQYVPVNGYCVVDLIDSTTGVVGTP</sequence>
<dbReference type="SUPFAM" id="SSF69572">
    <property type="entry name" value="Activating enzymes of the ubiquitin-like proteins"/>
    <property type="match status" value="1"/>
</dbReference>
<keyword evidence="3 4" id="KW-0833">Ubl conjugation pathway</keyword>
<evidence type="ECO:0000256" key="2">
    <source>
        <dbReference type="ARBA" id="ARBA00006868"/>
    </source>
</evidence>
<reference evidence="7 8" key="1">
    <citation type="submission" date="2016-07" db="EMBL/GenBank/DDBJ databases">
        <title>Draft genome of the white-rot fungus Obba rivulosa 3A-2.</title>
        <authorList>
            <consortium name="DOE Joint Genome Institute"/>
            <person name="Miettinen O."/>
            <person name="Riley R."/>
            <person name="Acob R."/>
            <person name="Barry K."/>
            <person name="Cullen D."/>
            <person name="De Vries R."/>
            <person name="Hainaut M."/>
            <person name="Hatakka A."/>
            <person name="Henrissat B."/>
            <person name="Hilden K."/>
            <person name="Kuo R."/>
            <person name="Labutti K."/>
            <person name="Lipzen A."/>
            <person name="Makela M.R."/>
            <person name="Sandor L."/>
            <person name="Spatafora J.W."/>
            <person name="Grigoriev I.V."/>
            <person name="Hibbett D.S."/>
        </authorList>
    </citation>
    <scope>NUCLEOTIDE SEQUENCE [LARGE SCALE GENOMIC DNA]</scope>
    <source>
        <strain evidence="7 8">3A-2</strain>
    </source>
</reference>
<accession>A0A8E2DW44</accession>
<evidence type="ECO:0000259" key="6">
    <source>
        <dbReference type="Pfam" id="PF00899"/>
    </source>
</evidence>
<organism evidence="7 8">
    <name type="scientific">Obba rivulosa</name>
    <dbReference type="NCBI Taxonomy" id="1052685"/>
    <lineage>
        <taxon>Eukaryota</taxon>
        <taxon>Fungi</taxon>
        <taxon>Dikarya</taxon>
        <taxon>Basidiomycota</taxon>
        <taxon>Agaricomycotina</taxon>
        <taxon>Agaricomycetes</taxon>
        <taxon>Polyporales</taxon>
        <taxon>Gelatoporiaceae</taxon>
        <taxon>Obba</taxon>
    </lineage>
</organism>
<dbReference type="InterPro" id="IPR035985">
    <property type="entry name" value="Ubiquitin-activating_enz"/>
</dbReference>
<dbReference type="Pfam" id="PF00899">
    <property type="entry name" value="ThiF"/>
    <property type="match status" value="1"/>
</dbReference>
<evidence type="ECO:0000256" key="4">
    <source>
        <dbReference type="PIRNR" id="PIRNR039099"/>
    </source>
</evidence>
<dbReference type="PANTHER" id="PTHR10953:SF29">
    <property type="entry name" value="NEDD8-ACTIVATING ENZYME E1 REGULATORY SUBUNIT"/>
    <property type="match status" value="1"/>
</dbReference>
<evidence type="ECO:0000256" key="1">
    <source>
        <dbReference type="ARBA" id="ARBA00005032"/>
    </source>
</evidence>
<dbReference type="GO" id="GO:0019781">
    <property type="term" value="F:NEDD8 activating enzyme activity"/>
    <property type="evidence" value="ECO:0007669"/>
    <property type="project" value="UniProtKB-UniRule"/>
</dbReference>
<evidence type="ECO:0000313" key="7">
    <source>
        <dbReference type="EMBL" id="OCH96719.1"/>
    </source>
</evidence>
<feature type="domain" description="THIF-type NAD/FAD binding fold" evidence="6">
    <location>
        <begin position="28"/>
        <end position="523"/>
    </location>
</feature>
<dbReference type="Proteomes" id="UP000250043">
    <property type="component" value="Unassembled WGS sequence"/>
</dbReference>
<proteinExistence type="inferred from homology"/>
<evidence type="ECO:0000256" key="3">
    <source>
        <dbReference type="ARBA" id="ARBA00022786"/>
    </source>
</evidence>
<feature type="compositionally biased region" description="Polar residues" evidence="5">
    <location>
        <begin position="1"/>
        <end position="17"/>
    </location>
</feature>
<feature type="region of interest" description="Disordered" evidence="5">
    <location>
        <begin position="1"/>
        <end position="23"/>
    </location>
</feature>
<protein>
    <recommendedName>
        <fullName evidence="4">NEDD8-activating enzyme E1 regulatory subunit</fullName>
    </recommendedName>
</protein>
<keyword evidence="8" id="KW-1185">Reference proteome</keyword>
<comment type="similarity">
    <text evidence="2 4">Belongs to the ubiquitin-activating E1 family. ULA1 subfamily.</text>
</comment>
<evidence type="ECO:0000256" key="5">
    <source>
        <dbReference type="SAM" id="MobiDB-lite"/>
    </source>
</evidence>
<dbReference type="Gene3D" id="3.40.50.720">
    <property type="entry name" value="NAD(P)-binding Rossmann-like Domain"/>
    <property type="match status" value="2"/>
</dbReference>
<comment type="function">
    <text evidence="4">Regulatory subunit of the dimeric UBA3-ULA1 E1 enzyme.</text>
</comment>
<dbReference type="UniPathway" id="UPA00885"/>
<gene>
    <name evidence="7" type="ORF">OBBRIDRAFT_787289</name>
</gene>
<dbReference type="GO" id="GO:0045116">
    <property type="term" value="P:protein neddylation"/>
    <property type="evidence" value="ECO:0007669"/>
    <property type="project" value="UniProtKB-UniRule"/>
</dbReference>
<comment type="pathway">
    <text evidence="1 4">Protein modification; protein neddylation.</text>
</comment>
<dbReference type="EMBL" id="KV722330">
    <property type="protein sequence ID" value="OCH96719.1"/>
    <property type="molecule type" value="Genomic_DNA"/>
</dbReference>